<accession>A0A368UC28</accession>
<evidence type="ECO:0000313" key="2">
    <source>
        <dbReference type="Proteomes" id="UP000253215"/>
    </source>
</evidence>
<sequence length="252" mass="29078">MRYFAGFGFVLSIILFICYRFYMADPAVPSVFETPYRTQVRTEFEARMQEQGIEASEHQFWVTPVDGETPQSVLDNKASKLYKEYQLLAENAQRLGVALTPLDLNTAKWQEVSLRYTELKQIAIDHYLQTVSDEQVKVYYEQNQEKYQRQATIKGVLSLWRDGVVASQEKLVIDEENVRLMTEQYGELESGLVGIAVGQQIVWQQENDYYTFVCEAIEEKGVENFETITEAVAIQYAEEQIEAQLSMGKLKS</sequence>
<organism evidence="1 2">
    <name type="scientific">Streptococcus gallolyticus</name>
    <dbReference type="NCBI Taxonomy" id="315405"/>
    <lineage>
        <taxon>Bacteria</taxon>
        <taxon>Bacillati</taxon>
        <taxon>Bacillota</taxon>
        <taxon>Bacilli</taxon>
        <taxon>Lactobacillales</taxon>
        <taxon>Streptococcaceae</taxon>
        <taxon>Streptococcus</taxon>
    </lineage>
</organism>
<gene>
    <name evidence="1" type="ORF">CAC02_08030</name>
</gene>
<dbReference type="EMBL" id="NETH01000040">
    <property type="protein sequence ID" value="RCW16515.1"/>
    <property type="molecule type" value="Genomic_DNA"/>
</dbReference>
<evidence type="ECO:0000313" key="1">
    <source>
        <dbReference type="EMBL" id="RCW16515.1"/>
    </source>
</evidence>
<dbReference type="Proteomes" id="UP000253215">
    <property type="component" value="Unassembled WGS sequence"/>
</dbReference>
<comment type="caution">
    <text evidence="1">The sequence shown here is derived from an EMBL/GenBank/DDBJ whole genome shotgun (WGS) entry which is preliminary data.</text>
</comment>
<dbReference type="AlphaFoldDB" id="A0A368UC28"/>
<name>A0A368UC28_9STRE</name>
<proteinExistence type="predicted"/>
<reference evidence="1 2" key="1">
    <citation type="journal article" date="2018" name="Sci. Rep.">
        <title>Network-guided genomic and metagenomic analysis of the faecal microbiota of the critically endangered kakapo.</title>
        <authorList>
            <person name="Waite D.W."/>
            <person name="Dsouza M."/>
            <person name="Sekiguchi Y."/>
            <person name="Hugenholtz P."/>
            <person name="Taylor M.W."/>
        </authorList>
    </citation>
    <scope>NUCLEOTIDE SEQUENCE [LARGE SCALE GENOMIC DNA]</scope>
    <source>
        <strain evidence="1 2">BI02</strain>
    </source>
</reference>
<protein>
    <submittedName>
        <fullName evidence="1">Uncharacterized protein</fullName>
    </submittedName>
</protein>